<reference evidence="1" key="1">
    <citation type="submission" date="2020-08" db="EMBL/GenBank/DDBJ databases">
        <title>Multicomponent nature underlies the extraordinary mechanical properties of spider dragline silk.</title>
        <authorList>
            <person name="Kono N."/>
            <person name="Nakamura H."/>
            <person name="Mori M."/>
            <person name="Yoshida Y."/>
            <person name="Ohtoshi R."/>
            <person name="Malay A.D."/>
            <person name="Moran D.A.P."/>
            <person name="Tomita M."/>
            <person name="Numata K."/>
            <person name="Arakawa K."/>
        </authorList>
    </citation>
    <scope>NUCLEOTIDE SEQUENCE</scope>
</reference>
<accession>A0A8X6T2C6</accession>
<proteinExistence type="predicted"/>
<evidence type="ECO:0000313" key="2">
    <source>
        <dbReference type="Proteomes" id="UP000887013"/>
    </source>
</evidence>
<dbReference type="EMBL" id="BMAW01050396">
    <property type="protein sequence ID" value="GFS75102.1"/>
    <property type="molecule type" value="Genomic_DNA"/>
</dbReference>
<protein>
    <submittedName>
        <fullName evidence="1">Uncharacterized protein</fullName>
    </submittedName>
</protein>
<sequence length="141" mass="16368">MKDRHQPSESISVSIADENGQPKIVATRDGDSAKFSFKANSNEVKLEFEIHMEKSYGYLIIEYNGTYIYHMHGILFRDIVSCMKIAIEPKIDDGNIVFYFRISENLGIIKYLHNVKKGQSYSFTYLHHLILPEPYYTYCAN</sequence>
<keyword evidence="2" id="KW-1185">Reference proteome</keyword>
<gene>
    <name evidence="1" type="primary">AVEN_139318_1</name>
    <name evidence="1" type="ORF">NPIL_637231</name>
</gene>
<dbReference type="AlphaFoldDB" id="A0A8X6T2C6"/>
<evidence type="ECO:0000313" key="1">
    <source>
        <dbReference type="EMBL" id="GFS75102.1"/>
    </source>
</evidence>
<name>A0A8X6T2C6_NEPPI</name>
<organism evidence="1 2">
    <name type="scientific">Nephila pilipes</name>
    <name type="common">Giant wood spider</name>
    <name type="synonym">Nephila maculata</name>
    <dbReference type="NCBI Taxonomy" id="299642"/>
    <lineage>
        <taxon>Eukaryota</taxon>
        <taxon>Metazoa</taxon>
        <taxon>Ecdysozoa</taxon>
        <taxon>Arthropoda</taxon>
        <taxon>Chelicerata</taxon>
        <taxon>Arachnida</taxon>
        <taxon>Araneae</taxon>
        <taxon>Araneomorphae</taxon>
        <taxon>Entelegynae</taxon>
        <taxon>Araneoidea</taxon>
        <taxon>Nephilidae</taxon>
        <taxon>Nephila</taxon>
    </lineage>
</organism>
<comment type="caution">
    <text evidence="1">The sequence shown here is derived from an EMBL/GenBank/DDBJ whole genome shotgun (WGS) entry which is preliminary data.</text>
</comment>
<dbReference type="Proteomes" id="UP000887013">
    <property type="component" value="Unassembled WGS sequence"/>
</dbReference>